<evidence type="ECO:0000313" key="2">
    <source>
        <dbReference type="Proteomes" id="UP000799757"/>
    </source>
</evidence>
<sequence length="218" mass="24875">FPFLQLPTDIRVLVYSYVVSWPTLTTVPHFTIPEEKIKRIVIVGNQIQQSQHNVAVWPPARTSLPLLLTCRQIKDEVLEELLRTPLVFEEGPPYALEYFRSNNAVIYRYLTSYISPSLLCNVRRMVLSIKFGLAPESPTTGNLQSWGVFLVFLWHVWHQQLPKLEHLTIRIGRDGEVLESYLTGAKTSKPKRRIIFALFGILGVLSNTCEVDIDGVGD</sequence>
<evidence type="ECO:0000313" key="1">
    <source>
        <dbReference type="EMBL" id="KAF2796444.1"/>
    </source>
</evidence>
<keyword evidence="2" id="KW-1185">Reference proteome</keyword>
<feature type="non-terminal residue" evidence="1">
    <location>
        <position position="1"/>
    </location>
</feature>
<dbReference type="AlphaFoldDB" id="A0A6A6XJQ3"/>
<reference evidence="1" key="1">
    <citation type="journal article" date="2020" name="Stud. Mycol.">
        <title>101 Dothideomycetes genomes: a test case for predicting lifestyles and emergence of pathogens.</title>
        <authorList>
            <person name="Haridas S."/>
            <person name="Albert R."/>
            <person name="Binder M."/>
            <person name="Bloem J."/>
            <person name="Labutti K."/>
            <person name="Salamov A."/>
            <person name="Andreopoulos B."/>
            <person name="Baker S."/>
            <person name="Barry K."/>
            <person name="Bills G."/>
            <person name="Bluhm B."/>
            <person name="Cannon C."/>
            <person name="Castanera R."/>
            <person name="Culley D."/>
            <person name="Daum C."/>
            <person name="Ezra D."/>
            <person name="Gonzalez J."/>
            <person name="Henrissat B."/>
            <person name="Kuo A."/>
            <person name="Liang C."/>
            <person name="Lipzen A."/>
            <person name="Lutzoni F."/>
            <person name="Magnuson J."/>
            <person name="Mondo S."/>
            <person name="Nolan M."/>
            <person name="Ohm R."/>
            <person name="Pangilinan J."/>
            <person name="Park H.-J."/>
            <person name="Ramirez L."/>
            <person name="Alfaro M."/>
            <person name="Sun H."/>
            <person name="Tritt A."/>
            <person name="Yoshinaga Y."/>
            <person name="Zwiers L.-H."/>
            <person name="Turgeon B."/>
            <person name="Goodwin S."/>
            <person name="Spatafora J."/>
            <person name="Crous P."/>
            <person name="Grigoriev I."/>
        </authorList>
    </citation>
    <scope>NUCLEOTIDE SEQUENCE</scope>
    <source>
        <strain evidence="1">CBS 109.77</strain>
    </source>
</reference>
<dbReference type="EMBL" id="MU001831">
    <property type="protein sequence ID" value="KAF2796444.1"/>
    <property type="molecule type" value="Genomic_DNA"/>
</dbReference>
<feature type="non-terminal residue" evidence="1">
    <location>
        <position position="218"/>
    </location>
</feature>
<protein>
    <submittedName>
        <fullName evidence="1">Uncharacterized protein</fullName>
    </submittedName>
</protein>
<name>A0A6A6XJQ3_9PLEO</name>
<dbReference type="OrthoDB" id="3510794at2759"/>
<accession>A0A6A6XJQ3</accession>
<organism evidence="1 2">
    <name type="scientific">Melanomma pulvis-pyrius CBS 109.77</name>
    <dbReference type="NCBI Taxonomy" id="1314802"/>
    <lineage>
        <taxon>Eukaryota</taxon>
        <taxon>Fungi</taxon>
        <taxon>Dikarya</taxon>
        <taxon>Ascomycota</taxon>
        <taxon>Pezizomycotina</taxon>
        <taxon>Dothideomycetes</taxon>
        <taxon>Pleosporomycetidae</taxon>
        <taxon>Pleosporales</taxon>
        <taxon>Melanommataceae</taxon>
        <taxon>Melanomma</taxon>
    </lineage>
</organism>
<gene>
    <name evidence="1" type="ORF">K505DRAFT_215583</name>
</gene>
<dbReference type="Proteomes" id="UP000799757">
    <property type="component" value="Unassembled WGS sequence"/>
</dbReference>
<proteinExistence type="predicted"/>